<reference evidence="7 8" key="1">
    <citation type="journal article" date="2020" name="Cell Host Microbe">
        <title>Functional and Genomic Variation between Human-Derived Isolates of Lachnospiraceae Reveals Inter- and Intra-Species Diversity.</title>
        <authorList>
            <person name="Sorbara M.T."/>
            <person name="Littmann E.R."/>
            <person name="Fontana E."/>
            <person name="Moody T.U."/>
            <person name="Kohout C.E."/>
            <person name="Gjonbalaj M."/>
            <person name="Eaton V."/>
            <person name="Seok R."/>
            <person name="Leiner I.M."/>
            <person name="Pamer E.G."/>
        </authorList>
    </citation>
    <scope>NUCLEOTIDE SEQUENCE [LARGE SCALE GENOMIC DNA]</scope>
    <source>
        <strain evidence="7 8">MSK.14.16</strain>
    </source>
</reference>
<keyword evidence="2" id="KW-1003">Cell membrane</keyword>
<comment type="subcellular location">
    <subcellularLocation>
        <location evidence="1">Cell membrane</location>
        <topology evidence="1">Multi-pass membrane protein</topology>
    </subcellularLocation>
</comment>
<dbReference type="PANTHER" id="PTHR30250">
    <property type="entry name" value="PST FAMILY PREDICTED COLANIC ACID TRANSPORTER"/>
    <property type="match status" value="1"/>
</dbReference>
<feature type="transmembrane region" description="Helical" evidence="6">
    <location>
        <begin position="128"/>
        <end position="145"/>
    </location>
</feature>
<dbReference type="PANTHER" id="PTHR30250:SF26">
    <property type="entry name" value="PSMA PROTEIN"/>
    <property type="match status" value="1"/>
</dbReference>
<dbReference type="Proteomes" id="UP000821846">
    <property type="component" value="Unassembled WGS sequence"/>
</dbReference>
<feature type="transmembrane region" description="Helical" evidence="6">
    <location>
        <begin position="467"/>
        <end position="487"/>
    </location>
</feature>
<organism evidence="7 8">
    <name type="scientific">Faecalicatena fissicatena</name>
    <dbReference type="NCBI Taxonomy" id="290055"/>
    <lineage>
        <taxon>Bacteria</taxon>
        <taxon>Bacillati</taxon>
        <taxon>Bacillota</taxon>
        <taxon>Clostridia</taxon>
        <taxon>Lachnospirales</taxon>
        <taxon>Lachnospiraceae</taxon>
        <taxon>Faecalicatena</taxon>
    </lineage>
</organism>
<keyword evidence="4 6" id="KW-1133">Transmembrane helix</keyword>
<feature type="transmembrane region" description="Helical" evidence="6">
    <location>
        <begin position="377"/>
        <end position="393"/>
    </location>
</feature>
<proteinExistence type="predicted"/>
<comment type="caution">
    <text evidence="7">The sequence shown here is derived from an EMBL/GenBank/DDBJ whole genome shotgun (WGS) entry which is preliminary data.</text>
</comment>
<sequence length="506" mass="58101">MAKKSRTYNSSLNLLSSFGKQMITLILGFVSRWFFIKILGASYLGINGLFANIISVLSMADLGFGSAIVYSMYKPLAENNERKLAALLQFYKRVYKVIALVISVIGFSLIPFLKYLVKLDTPIEHIEIYYILFLANVIISYLYSYKMCIITADQKDYLLNIYSFVFTIIQFVLQLVVLFALKNYIVYLVVQILCSFANNVFSSRKAVQHYPFIINKEKLSSAEKQEISKNIKSMFLYKIGGVLLNNTDNILISTLVGTITVGFYSNYSMIVQSIDTFARMFFSSINAGIGNLSVSEDIEYQFKIYKIVDFIAYMIYGFCTVCLFILMGDFIELCYGKEYRLETIICALIVINFYIPGIISANSVYRNATGMFKQMKYLLIITSFINLVLSVILGIKYGLFGIFLATGVSRLLTNVWYEPMILYKKYFHHRIREYIITHLSRDVILILVLVVVNFTCKICRHLNIVSFLVKTIICGATTLLLLIIIYWRTEEFVVLRARMKGKIVKE</sequence>
<keyword evidence="5 6" id="KW-0472">Membrane</keyword>
<dbReference type="EMBL" id="JAAWUZ010000070">
    <property type="protein sequence ID" value="NSG31275.1"/>
    <property type="molecule type" value="Genomic_DNA"/>
</dbReference>
<evidence type="ECO:0000313" key="7">
    <source>
        <dbReference type="EMBL" id="NSG31275.1"/>
    </source>
</evidence>
<feature type="transmembrane region" description="Helical" evidence="6">
    <location>
        <begin position="21"/>
        <end position="43"/>
    </location>
</feature>
<accession>A0ABX2H0M0</accession>
<dbReference type="InterPro" id="IPR050833">
    <property type="entry name" value="Poly_Biosynth_Transport"/>
</dbReference>
<evidence type="ECO:0000313" key="8">
    <source>
        <dbReference type="Proteomes" id="UP000821846"/>
    </source>
</evidence>
<evidence type="ECO:0000256" key="3">
    <source>
        <dbReference type="ARBA" id="ARBA00022692"/>
    </source>
</evidence>
<evidence type="ECO:0000256" key="6">
    <source>
        <dbReference type="SAM" id="Phobius"/>
    </source>
</evidence>
<evidence type="ECO:0000256" key="4">
    <source>
        <dbReference type="ARBA" id="ARBA00022989"/>
    </source>
</evidence>
<protein>
    <submittedName>
        <fullName evidence="7">Transporter</fullName>
    </submittedName>
</protein>
<evidence type="ECO:0000256" key="5">
    <source>
        <dbReference type="ARBA" id="ARBA00023136"/>
    </source>
</evidence>
<dbReference type="RefSeq" id="WP_173866975.1">
    <property type="nucleotide sequence ID" value="NZ_JAAWUU010000069.1"/>
</dbReference>
<evidence type="ECO:0000256" key="1">
    <source>
        <dbReference type="ARBA" id="ARBA00004651"/>
    </source>
</evidence>
<gene>
    <name evidence="7" type="ORF">HFM93_13615</name>
</gene>
<feature type="transmembrane region" description="Helical" evidence="6">
    <location>
        <begin position="438"/>
        <end position="455"/>
    </location>
</feature>
<keyword evidence="8" id="KW-1185">Reference proteome</keyword>
<feature type="transmembrane region" description="Helical" evidence="6">
    <location>
        <begin position="157"/>
        <end position="178"/>
    </location>
</feature>
<feature type="transmembrane region" description="Helical" evidence="6">
    <location>
        <begin position="343"/>
        <end position="365"/>
    </location>
</feature>
<name>A0ABX2H0M0_9FIRM</name>
<evidence type="ECO:0000256" key="2">
    <source>
        <dbReference type="ARBA" id="ARBA00022475"/>
    </source>
</evidence>
<keyword evidence="3 6" id="KW-0812">Transmembrane</keyword>
<feature type="transmembrane region" description="Helical" evidence="6">
    <location>
        <begin position="94"/>
        <end position="116"/>
    </location>
</feature>
<feature type="transmembrane region" description="Helical" evidence="6">
    <location>
        <begin position="49"/>
        <end position="73"/>
    </location>
</feature>
<feature type="transmembrane region" description="Helical" evidence="6">
    <location>
        <begin position="310"/>
        <end position="331"/>
    </location>
</feature>